<dbReference type="AlphaFoldDB" id="A0A822XVI3"/>
<reference evidence="1 2" key="1">
    <citation type="journal article" date="2020" name="Mol. Biol. Evol.">
        <title>Distinct Expression and Methylation Patterns for Genes with Different Fates following a Single Whole-Genome Duplication in Flowering Plants.</title>
        <authorList>
            <person name="Shi T."/>
            <person name="Rahmani R.S."/>
            <person name="Gugger P.F."/>
            <person name="Wang M."/>
            <person name="Li H."/>
            <person name="Zhang Y."/>
            <person name="Li Z."/>
            <person name="Wang Q."/>
            <person name="Van de Peer Y."/>
            <person name="Marchal K."/>
            <person name="Chen J."/>
        </authorList>
    </citation>
    <scope>NUCLEOTIDE SEQUENCE [LARGE SCALE GENOMIC DNA]</scope>
    <source>
        <tissue evidence="1">Leaf</tissue>
    </source>
</reference>
<proteinExistence type="predicted"/>
<keyword evidence="2" id="KW-1185">Reference proteome</keyword>
<evidence type="ECO:0000313" key="1">
    <source>
        <dbReference type="EMBL" id="DAD22795.1"/>
    </source>
</evidence>
<accession>A0A822XVI3</accession>
<organism evidence="1 2">
    <name type="scientific">Nelumbo nucifera</name>
    <name type="common">Sacred lotus</name>
    <dbReference type="NCBI Taxonomy" id="4432"/>
    <lineage>
        <taxon>Eukaryota</taxon>
        <taxon>Viridiplantae</taxon>
        <taxon>Streptophyta</taxon>
        <taxon>Embryophyta</taxon>
        <taxon>Tracheophyta</taxon>
        <taxon>Spermatophyta</taxon>
        <taxon>Magnoliopsida</taxon>
        <taxon>Proteales</taxon>
        <taxon>Nelumbonaceae</taxon>
        <taxon>Nelumbo</taxon>
    </lineage>
</organism>
<gene>
    <name evidence="1" type="ORF">HUJ06_024258</name>
</gene>
<comment type="caution">
    <text evidence="1">The sequence shown here is derived from an EMBL/GenBank/DDBJ whole genome shotgun (WGS) entry which is preliminary data.</text>
</comment>
<evidence type="ECO:0000313" key="2">
    <source>
        <dbReference type="Proteomes" id="UP000607653"/>
    </source>
</evidence>
<name>A0A822XVI3_NELNU</name>
<dbReference type="Proteomes" id="UP000607653">
    <property type="component" value="Unassembled WGS sequence"/>
</dbReference>
<protein>
    <submittedName>
        <fullName evidence="1">Uncharacterized protein</fullName>
    </submittedName>
</protein>
<sequence>MFRNSKTGEAVKIEKASNDEKKMVFKIETCMCFIAKMMEEGAIPWDPPWTMGNGSISVQLYTGFNLDTIDVVLDGIAEGVKQVLLLVISNCL</sequence>
<dbReference type="EMBL" id="DUZY01000001">
    <property type="protein sequence ID" value="DAD22795.1"/>
    <property type="molecule type" value="Genomic_DNA"/>
</dbReference>